<reference evidence="16" key="1">
    <citation type="submission" date="2025-08" db="UniProtKB">
        <authorList>
            <consortium name="RefSeq"/>
        </authorList>
    </citation>
    <scope>IDENTIFICATION</scope>
    <source>
        <tissue evidence="16">Sperm</tissue>
    </source>
</reference>
<evidence type="ECO:0000256" key="10">
    <source>
        <dbReference type="ARBA" id="ARBA00040722"/>
    </source>
</evidence>
<comment type="catalytic activity">
    <reaction evidence="13">
        <text>O-phospho-L-threonyl-[protein] + H2O = L-threonyl-[protein] + phosphate</text>
        <dbReference type="Rhea" id="RHEA:47004"/>
        <dbReference type="Rhea" id="RHEA-COMP:11060"/>
        <dbReference type="Rhea" id="RHEA-COMP:11605"/>
        <dbReference type="ChEBI" id="CHEBI:15377"/>
        <dbReference type="ChEBI" id="CHEBI:30013"/>
        <dbReference type="ChEBI" id="CHEBI:43474"/>
        <dbReference type="ChEBI" id="CHEBI:61977"/>
        <dbReference type="EC" id="3.1.3.16"/>
    </reaction>
</comment>
<evidence type="ECO:0000256" key="7">
    <source>
        <dbReference type="ARBA" id="ARBA00023128"/>
    </source>
</evidence>
<evidence type="ECO:0000256" key="12">
    <source>
        <dbReference type="ARBA" id="ARBA00047761"/>
    </source>
</evidence>
<dbReference type="GO" id="GO:0004722">
    <property type="term" value="F:protein serine/threonine phosphatase activity"/>
    <property type="evidence" value="ECO:0007669"/>
    <property type="project" value="UniProtKB-EC"/>
</dbReference>
<evidence type="ECO:0000256" key="6">
    <source>
        <dbReference type="ARBA" id="ARBA00022801"/>
    </source>
</evidence>
<dbReference type="CTD" id="192111"/>
<dbReference type="InterPro" id="IPR013078">
    <property type="entry name" value="His_Pase_superF_clade-1"/>
</dbReference>
<keyword evidence="8" id="KW-0472">Membrane</keyword>
<evidence type="ECO:0000256" key="2">
    <source>
        <dbReference type="ARBA" id="ARBA00006717"/>
    </source>
</evidence>
<feature type="signal peptide" evidence="14">
    <location>
        <begin position="1"/>
        <end position="19"/>
    </location>
</feature>
<dbReference type="GO" id="GO:0012501">
    <property type="term" value="P:programmed cell death"/>
    <property type="evidence" value="ECO:0007669"/>
    <property type="project" value="UniProtKB-KW"/>
</dbReference>
<organism evidence="15 16">
    <name type="scientific">Petromyzon marinus</name>
    <name type="common">Sea lamprey</name>
    <dbReference type="NCBI Taxonomy" id="7757"/>
    <lineage>
        <taxon>Eukaryota</taxon>
        <taxon>Metazoa</taxon>
        <taxon>Chordata</taxon>
        <taxon>Craniata</taxon>
        <taxon>Vertebrata</taxon>
        <taxon>Cyclostomata</taxon>
        <taxon>Hyperoartia</taxon>
        <taxon>Petromyzontiformes</taxon>
        <taxon>Petromyzontidae</taxon>
        <taxon>Petromyzon</taxon>
    </lineage>
</organism>
<dbReference type="PANTHER" id="PTHR20935">
    <property type="entry name" value="PHOSPHOGLYCERATE MUTASE-RELATED"/>
    <property type="match status" value="1"/>
</dbReference>
<keyword evidence="14" id="KW-0732">Signal</keyword>
<comment type="subcellular location">
    <subcellularLocation>
        <location evidence="1">Mitochondrion outer membrane</location>
    </subcellularLocation>
</comment>
<name>A0AAJ7SPR9_PETMA</name>
<dbReference type="InterPro" id="IPR029033">
    <property type="entry name" value="His_PPase_superfam"/>
</dbReference>
<keyword evidence="6" id="KW-0378">Hydrolase</keyword>
<sequence>MARRRAIGLACGLAASAAAVLVHRSTLDHPPSINVDAPPVKSAAPDKNPAVSTLASWDHNWDRRQSTFLAAKAKVKESTVNGVQEPVLNGKEKHRGTGATRHILLVRHSQYNLAGPTDEQRFLTDTGREQAELTGQRLASLGFPYTRIVHSSMRRAIETAQIISTHLPDVALSSSDLLREGMPIPPEPPMRPKPDFQYFTDGARIEAAFRQFIHRAEPEQQADSYEIIVCHANVIRYFVCRALQFPPEGWLRMSLDNGSITWLAVRPSGRVGLRSLGDSGFMPATKLTH</sequence>
<comment type="similarity">
    <text evidence="2">Belongs to the phosphoglycerate mutase family. BPG-dependent PGAM subfamily.</text>
</comment>
<evidence type="ECO:0000313" key="16">
    <source>
        <dbReference type="RefSeq" id="XP_032803277.1"/>
    </source>
</evidence>
<dbReference type="Proteomes" id="UP001318040">
    <property type="component" value="Chromosome 5"/>
</dbReference>
<keyword evidence="7" id="KW-0496">Mitochondrion</keyword>
<dbReference type="GeneID" id="116939233"/>
<evidence type="ECO:0000256" key="8">
    <source>
        <dbReference type="ARBA" id="ARBA00023136"/>
    </source>
</evidence>
<dbReference type="PANTHER" id="PTHR20935:SF0">
    <property type="entry name" value="SERINE_THREONINE-PROTEIN PHOSPHATASE PGAM5, MITOCHONDRIAL"/>
    <property type="match status" value="1"/>
</dbReference>
<dbReference type="SMART" id="SM00855">
    <property type="entry name" value="PGAM"/>
    <property type="match status" value="1"/>
</dbReference>
<protein>
    <recommendedName>
        <fullName evidence="9">Serine/threonine-protein phosphatase PGAM5, mitochondrial</fullName>
        <ecNumber evidence="3">3.1.3.16</ecNumber>
    </recommendedName>
    <alternativeName>
        <fullName evidence="11">Phosphoglycerate mutase family member 5</fullName>
    </alternativeName>
    <alternativeName>
        <fullName evidence="10">Serine/threonine-protein phosphatase Pgam5, mitochondrial</fullName>
    </alternativeName>
</protein>
<dbReference type="GO" id="GO:0090141">
    <property type="term" value="P:positive regulation of mitochondrial fission"/>
    <property type="evidence" value="ECO:0007669"/>
    <property type="project" value="TreeGrafter"/>
</dbReference>
<dbReference type="RefSeq" id="XP_032803277.1">
    <property type="nucleotide sequence ID" value="XM_032947386.1"/>
</dbReference>
<evidence type="ECO:0000256" key="9">
    <source>
        <dbReference type="ARBA" id="ARBA00039765"/>
    </source>
</evidence>
<dbReference type="KEGG" id="pmrn:116939233"/>
<dbReference type="Gene3D" id="3.40.50.1240">
    <property type="entry name" value="Phosphoglycerate mutase-like"/>
    <property type="match status" value="1"/>
</dbReference>
<dbReference type="GO" id="GO:0005741">
    <property type="term" value="C:mitochondrial outer membrane"/>
    <property type="evidence" value="ECO:0007669"/>
    <property type="project" value="UniProtKB-SubCell"/>
</dbReference>
<evidence type="ECO:0000256" key="14">
    <source>
        <dbReference type="SAM" id="SignalP"/>
    </source>
</evidence>
<comment type="catalytic activity">
    <reaction evidence="12">
        <text>O-phospho-L-seryl-[protein] + H2O = L-seryl-[protein] + phosphate</text>
        <dbReference type="Rhea" id="RHEA:20629"/>
        <dbReference type="Rhea" id="RHEA-COMP:9863"/>
        <dbReference type="Rhea" id="RHEA-COMP:11604"/>
        <dbReference type="ChEBI" id="CHEBI:15377"/>
        <dbReference type="ChEBI" id="CHEBI:29999"/>
        <dbReference type="ChEBI" id="CHEBI:43474"/>
        <dbReference type="ChEBI" id="CHEBI:83421"/>
        <dbReference type="EC" id="3.1.3.16"/>
    </reaction>
</comment>
<evidence type="ECO:0000256" key="11">
    <source>
        <dbReference type="ARBA" id="ARBA00041839"/>
    </source>
</evidence>
<keyword evidence="4" id="KW-1210">Necrosis</keyword>
<evidence type="ECO:0000256" key="5">
    <source>
        <dbReference type="ARBA" id="ARBA00022787"/>
    </source>
</evidence>
<evidence type="ECO:0000256" key="3">
    <source>
        <dbReference type="ARBA" id="ARBA00013081"/>
    </source>
</evidence>
<dbReference type="AlphaFoldDB" id="A0AAJ7SPR9"/>
<evidence type="ECO:0000256" key="4">
    <source>
        <dbReference type="ARBA" id="ARBA00022590"/>
    </source>
</evidence>
<proteinExistence type="inferred from homology"/>
<gene>
    <name evidence="16" type="primary">PGAM5</name>
</gene>
<accession>A0AAJ7SPR9</accession>
<keyword evidence="5" id="KW-1000">Mitochondrion outer membrane</keyword>
<dbReference type="FunFam" id="3.40.50.1240:FF:000009">
    <property type="entry name" value="serine/threonine-protein phosphatase PGAM5, mitochondrial isoform X1"/>
    <property type="match status" value="1"/>
</dbReference>
<dbReference type="InterPro" id="IPR051021">
    <property type="entry name" value="Mito_Ser/Thr_phosphatase"/>
</dbReference>
<evidence type="ECO:0000256" key="1">
    <source>
        <dbReference type="ARBA" id="ARBA00004294"/>
    </source>
</evidence>
<feature type="chain" id="PRO_5042498741" description="Serine/threonine-protein phosphatase PGAM5, mitochondrial" evidence="14">
    <location>
        <begin position="20"/>
        <end position="289"/>
    </location>
</feature>
<keyword evidence="15" id="KW-1185">Reference proteome</keyword>
<dbReference type="CDD" id="cd07067">
    <property type="entry name" value="HP_PGM_like"/>
    <property type="match status" value="1"/>
</dbReference>
<evidence type="ECO:0000313" key="15">
    <source>
        <dbReference type="Proteomes" id="UP001318040"/>
    </source>
</evidence>
<evidence type="ECO:0000256" key="13">
    <source>
        <dbReference type="ARBA" id="ARBA00048336"/>
    </source>
</evidence>
<dbReference type="Pfam" id="PF00300">
    <property type="entry name" value="His_Phos_1"/>
    <property type="match status" value="2"/>
</dbReference>
<dbReference type="SUPFAM" id="SSF53254">
    <property type="entry name" value="Phosphoglycerate mutase-like"/>
    <property type="match status" value="1"/>
</dbReference>
<dbReference type="EC" id="3.1.3.16" evidence="3"/>